<dbReference type="EMBL" id="JACNIG010000162">
    <property type="protein sequence ID" value="MBC8431651.1"/>
    <property type="molecule type" value="Genomic_DNA"/>
</dbReference>
<dbReference type="Gene3D" id="2.30.110.10">
    <property type="entry name" value="Electron Transport, Fmn-binding Protein, Chain A"/>
    <property type="match status" value="1"/>
</dbReference>
<evidence type="ECO:0000313" key="1">
    <source>
        <dbReference type="EMBL" id="MBC8431651.1"/>
    </source>
</evidence>
<organism evidence="1 2">
    <name type="scientific">Candidatus Desulfatibia vada</name>
    <dbReference type="NCBI Taxonomy" id="2841696"/>
    <lineage>
        <taxon>Bacteria</taxon>
        <taxon>Pseudomonadati</taxon>
        <taxon>Thermodesulfobacteriota</taxon>
        <taxon>Desulfobacteria</taxon>
        <taxon>Desulfobacterales</taxon>
        <taxon>Desulfobacterales incertae sedis</taxon>
        <taxon>Candidatus Desulfatibia</taxon>
    </lineage>
</organism>
<dbReference type="Proteomes" id="UP000605201">
    <property type="component" value="Unassembled WGS sequence"/>
</dbReference>
<dbReference type="AlphaFoldDB" id="A0A8J6P0Q7"/>
<comment type="caution">
    <text evidence="1">The sequence shown here is derived from an EMBL/GenBank/DDBJ whole genome shotgun (WGS) entry which is preliminary data.</text>
</comment>
<sequence length="124" mass="14101">MELKDYFENNKGFGVLSTSDGSGNVNSAVYARPHVMEDGLLAFVMRERQSYKNIRSNPHATYLFREDGPGYKGVRLYLTKTREENDPDLISALSRRKYPPDQDAGESSFLVYFKLEKTRPLIGG</sequence>
<gene>
    <name evidence="1" type="ORF">H8D96_06995</name>
</gene>
<proteinExistence type="predicted"/>
<reference evidence="1 2" key="1">
    <citation type="submission" date="2020-08" db="EMBL/GenBank/DDBJ databases">
        <title>Bridging the membrane lipid divide: bacteria of the FCB group superphylum have the potential to synthesize archaeal ether lipids.</title>
        <authorList>
            <person name="Villanueva L."/>
            <person name="Von Meijenfeldt F.A.B."/>
            <person name="Westbye A.B."/>
            <person name="Yadav S."/>
            <person name="Hopmans E.C."/>
            <person name="Dutilh B.E."/>
            <person name="Sinninghe Damste J.S."/>
        </authorList>
    </citation>
    <scope>NUCLEOTIDE SEQUENCE [LARGE SCALE GENOMIC DNA]</scope>
    <source>
        <strain evidence="1">NIOZ-UU17</strain>
    </source>
</reference>
<dbReference type="InterPro" id="IPR012349">
    <property type="entry name" value="Split_barrel_FMN-bd"/>
</dbReference>
<accession>A0A8J6P0Q7</accession>
<dbReference type="SUPFAM" id="SSF50475">
    <property type="entry name" value="FMN-binding split barrel"/>
    <property type="match status" value="1"/>
</dbReference>
<protein>
    <submittedName>
        <fullName evidence="1">Pyridoxamine 5'-phosphate oxidase family protein</fullName>
    </submittedName>
</protein>
<evidence type="ECO:0000313" key="2">
    <source>
        <dbReference type="Proteomes" id="UP000605201"/>
    </source>
</evidence>
<name>A0A8J6P0Q7_9BACT</name>